<reference evidence="2 3" key="1">
    <citation type="submission" date="2021-06" db="EMBL/GenBank/DDBJ databases">
        <title>50 bacteria genomes isolated from Dapeng, Shenzhen, China.</title>
        <authorList>
            <person name="Zheng W."/>
            <person name="Yu S."/>
            <person name="Huang Y."/>
        </authorList>
    </citation>
    <scope>NUCLEOTIDE SEQUENCE [LARGE SCALE GENOMIC DNA]</scope>
    <source>
        <strain evidence="2 3">DP1N14-2</strain>
    </source>
</reference>
<dbReference type="EMBL" id="JAHVJA010000013">
    <property type="protein sequence ID" value="MBY6141754.1"/>
    <property type="molecule type" value="Genomic_DNA"/>
</dbReference>
<name>A0ABS7NKL6_9RHOB</name>
<dbReference type="RefSeq" id="WP_222509718.1">
    <property type="nucleotide sequence ID" value="NZ_JAHVJA010000013.1"/>
</dbReference>
<gene>
    <name evidence="2" type="ORF">KUV26_20110</name>
</gene>
<evidence type="ECO:0000313" key="2">
    <source>
        <dbReference type="EMBL" id="MBY6141754.1"/>
    </source>
</evidence>
<sequence>MLWKDYVRIGGLAAAIALACVLPGAQQPGTTQGGGWIQQIEEITPVQVDTVKLPAAAAFSA</sequence>
<dbReference type="Proteomes" id="UP000766629">
    <property type="component" value="Unassembled WGS sequence"/>
</dbReference>
<keyword evidence="3" id="KW-1185">Reference proteome</keyword>
<dbReference type="PROSITE" id="PS51257">
    <property type="entry name" value="PROKAR_LIPOPROTEIN"/>
    <property type="match status" value="1"/>
</dbReference>
<organism evidence="2 3">
    <name type="scientific">Leisingera daeponensis</name>
    <dbReference type="NCBI Taxonomy" id="405746"/>
    <lineage>
        <taxon>Bacteria</taxon>
        <taxon>Pseudomonadati</taxon>
        <taxon>Pseudomonadota</taxon>
        <taxon>Alphaproteobacteria</taxon>
        <taxon>Rhodobacterales</taxon>
        <taxon>Roseobacteraceae</taxon>
        <taxon>Leisingera</taxon>
    </lineage>
</organism>
<proteinExistence type="predicted"/>
<protein>
    <submittedName>
        <fullName evidence="2">Uncharacterized protein</fullName>
    </submittedName>
</protein>
<evidence type="ECO:0000256" key="1">
    <source>
        <dbReference type="SAM" id="SignalP"/>
    </source>
</evidence>
<evidence type="ECO:0000313" key="3">
    <source>
        <dbReference type="Proteomes" id="UP000766629"/>
    </source>
</evidence>
<comment type="caution">
    <text evidence="2">The sequence shown here is derived from an EMBL/GenBank/DDBJ whole genome shotgun (WGS) entry which is preliminary data.</text>
</comment>
<feature type="signal peptide" evidence="1">
    <location>
        <begin position="1"/>
        <end position="19"/>
    </location>
</feature>
<accession>A0ABS7NKL6</accession>
<keyword evidence="1" id="KW-0732">Signal</keyword>
<feature type="chain" id="PRO_5047095203" evidence="1">
    <location>
        <begin position="20"/>
        <end position="61"/>
    </location>
</feature>